<dbReference type="Proteomes" id="UP001056120">
    <property type="component" value="Linkage Group LG27"/>
</dbReference>
<keyword evidence="2" id="KW-1185">Reference proteome</keyword>
<evidence type="ECO:0000313" key="2">
    <source>
        <dbReference type="Proteomes" id="UP001056120"/>
    </source>
</evidence>
<protein>
    <submittedName>
        <fullName evidence="1">Uncharacterized protein</fullName>
    </submittedName>
</protein>
<organism evidence="1 2">
    <name type="scientific">Smallanthus sonchifolius</name>
    <dbReference type="NCBI Taxonomy" id="185202"/>
    <lineage>
        <taxon>Eukaryota</taxon>
        <taxon>Viridiplantae</taxon>
        <taxon>Streptophyta</taxon>
        <taxon>Embryophyta</taxon>
        <taxon>Tracheophyta</taxon>
        <taxon>Spermatophyta</taxon>
        <taxon>Magnoliopsida</taxon>
        <taxon>eudicotyledons</taxon>
        <taxon>Gunneridae</taxon>
        <taxon>Pentapetalae</taxon>
        <taxon>asterids</taxon>
        <taxon>campanulids</taxon>
        <taxon>Asterales</taxon>
        <taxon>Asteraceae</taxon>
        <taxon>Asteroideae</taxon>
        <taxon>Heliantheae alliance</taxon>
        <taxon>Millerieae</taxon>
        <taxon>Smallanthus</taxon>
    </lineage>
</organism>
<evidence type="ECO:0000313" key="1">
    <source>
        <dbReference type="EMBL" id="KAI3687579.1"/>
    </source>
</evidence>
<proteinExistence type="predicted"/>
<reference evidence="2" key="1">
    <citation type="journal article" date="2022" name="Mol. Ecol. Resour.">
        <title>The genomes of chicory, endive, great burdock and yacon provide insights into Asteraceae palaeo-polyploidization history and plant inulin production.</title>
        <authorList>
            <person name="Fan W."/>
            <person name="Wang S."/>
            <person name="Wang H."/>
            <person name="Wang A."/>
            <person name="Jiang F."/>
            <person name="Liu H."/>
            <person name="Zhao H."/>
            <person name="Xu D."/>
            <person name="Zhang Y."/>
        </authorList>
    </citation>
    <scope>NUCLEOTIDE SEQUENCE [LARGE SCALE GENOMIC DNA]</scope>
    <source>
        <strain evidence="2">cv. Yunnan</strain>
    </source>
</reference>
<sequence length="133" mass="15228">MSESKKMVIKVDVHDDDDKRKALKAVSSHPGVESIAMDMKDKKLTVIGVIDPVCVCRKLKKWYPTILTVGPAKEEKKDDEKKKKDDEKKKKEQEEAIKKCLEFNRLYNCGCGCMSQRYCVHSVEEYPNSCVIS</sequence>
<name>A0ACB8YRL8_9ASTR</name>
<dbReference type="EMBL" id="CM042044">
    <property type="protein sequence ID" value="KAI3687579.1"/>
    <property type="molecule type" value="Genomic_DNA"/>
</dbReference>
<comment type="caution">
    <text evidence="1">The sequence shown here is derived from an EMBL/GenBank/DDBJ whole genome shotgun (WGS) entry which is preliminary data.</text>
</comment>
<gene>
    <name evidence="1" type="ORF">L1987_81279</name>
</gene>
<accession>A0ACB8YRL8</accession>
<reference evidence="1 2" key="2">
    <citation type="journal article" date="2022" name="Mol. Ecol. Resour.">
        <title>The genomes of chicory, endive, great burdock and yacon provide insights into Asteraceae paleo-polyploidization history and plant inulin production.</title>
        <authorList>
            <person name="Fan W."/>
            <person name="Wang S."/>
            <person name="Wang H."/>
            <person name="Wang A."/>
            <person name="Jiang F."/>
            <person name="Liu H."/>
            <person name="Zhao H."/>
            <person name="Xu D."/>
            <person name="Zhang Y."/>
        </authorList>
    </citation>
    <scope>NUCLEOTIDE SEQUENCE [LARGE SCALE GENOMIC DNA]</scope>
    <source>
        <strain evidence="2">cv. Yunnan</strain>
        <tissue evidence="1">Leaves</tissue>
    </source>
</reference>